<dbReference type="EC" id="2.7.13.3" evidence="3"/>
<dbReference type="EMBL" id="QHHQ01000004">
    <property type="protein sequence ID" value="RAH99758.1"/>
    <property type="molecule type" value="Genomic_DNA"/>
</dbReference>
<dbReference type="PROSITE" id="PS50885">
    <property type="entry name" value="HAMP"/>
    <property type="match status" value="1"/>
</dbReference>
<dbReference type="InterPro" id="IPR036097">
    <property type="entry name" value="HisK_dim/P_sf"/>
</dbReference>
<dbReference type="InterPro" id="IPR004358">
    <property type="entry name" value="Sig_transdc_His_kin-like_C"/>
</dbReference>
<dbReference type="InterPro" id="IPR001610">
    <property type="entry name" value="PAC"/>
</dbReference>
<dbReference type="InterPro" id="IPR029151">
    <property type="entry name" value="Sensor-like_sf"/>
</dbReference>
<dbReference type="SMART" id="SM00086">
    <property type="entry name" value="PAC"/>
    <property type="match status" value="2"/>
</dbReference>
<dbReference type="InterPro" id="IPR003594">
    <property type="entry name" value="HATPase_dom"/>
</dbReference>
<evidence type="ECO:0000256" key="1">
    <source>
        <dbReference type="ARBA" id="ARBA00000085"/>
    </source>
</evidence>
<comment type="subcellular location">
    <subcellularLocation>
        <location evidence="2">Cell membrane</location>
        <topology evidence="2">Multi-pass membrane protein</topology>
    </subcellularLocation>
</comment>
<evidence type="ECO:0000256" key="2">
    <source>
        <dbReference type="ARBA" id="ARBA00004651"/>
    </source>
</evidence>
<evidence type="ECO:0000256" key="6">
    <source>
        <dbReference type="ARBA" id="ARBA00022679"/>
    </source>
</evidence>
<dbReference type="Gene3D" id="1.10.287.130">
    <property type="match status" value="1"/>
</dbReference>
<keyword evidence="6" id="KW-0808">Transferase</keyword>
<dbReference type="Proteomes" id="UP000249590">
    <property type="component" value="Unassembled WGS sequence"/>
</dbReference>
<evidence type="ECO:0000259" key="16">
    <source>
        <dbReference type="PROSITE" id="PS50113"/>
    </source>
</evidence>
<proteinExistence type="predicted"/>
<evidence type="ECO:0000256" key="12">
    <source>
        <dbReference type="ARBA" id="ARBA00023012"/>
    </source>
</evidence>
<evidence type="ECO:0000256" key="13">
    <source>
        <dbReference type="SAM" id="Phobius"/>
    </source>
</evidence>
<dbReference type="Pfam" id="PF00512">
    <property type="entry name" value="HisKA"/>
    <property type="match status" value="1"/>
</dbReference>
<evidence type="ECO:0000259" key="17">
    <source>
        <dbReference type="PROSITE" id="PS50885"/>
    </source>
</evidence>
<comment type="caution">
    <text evidence="18">The sequence shown here is derived from an EMBL/GenBank/DDBJ whole genome shotgun (WGS) entry which is preliminary data.</text>
</comment>
<dbReference type="CDD" id="cd00130">
    <property type="entry name" value="PAS"/>
    <property type="match status" value="2"/>
</dbReference>
<accession>A0A8B2NNB5</accession>
<evidence type="ECO:0000256" key="8">
    <source>
        <dbReference type="ARBA" id="ARBA00022741"/>
    </source>
</evidence>
<reference evidence="18 19" key="1">
    <citation type="submission" date="2018-05" db="EMBL/GenBank/DDBJ databases">
        <title>Acuticoccus sediminis sp. nov., isolated from deep-sea sediment of Indian Ocean.</title>
        <authorList>
            <person name="Liu X."/>
            <person name="Lai Q."/>
            <person name="Du Y."/>
            <person name="Sun F."/>
            <person name="Zhang X."/>
            <person name="Wang S."/>
            <person name="Shao Z."/>
        </authorList>
    </citation>
    <scope>NUCLEOTIDE SEQUENCE [LARGE SCALE GENOMIC DNA]</scope>
    <source>
        <strain evidence="18 19">PTG4-2</strain>
    </source>
</reference>
<dbReference type="InterPro" id="IPR052162">
    <property type="entry name" value="Sensor_kinase/Photoreceptor"/>
</dbReference>
<dbReference type="InterPro" id="IPR000700">
    <property type="entry name" value="PAS-assoc_C"/>
</dbReference>
<evidence type="ECO:0000256" key="4">
    <source>
        <dbReference type="ARBA" id="ARBA00022475"/>
    </source>
</evidence>
<protein>
    <recommendedName>
        <fullName evidence="3">histidine kinase</fullName>
        <ecNumber evidence="3">2.7.13.3</ecNumber>
    </recommendedName>
</protein>
<dbReference type="SUPFAM" id="SSF47384">
    <property type="entry name" value="Homodimeric domain of signal transducing histidine kinase"/>
    <property type="match status" value="1"/>
</dbReference>
<dbReference type="Pfam" id="PF02518">
    <property type="entry name" value="HATPase_c"/>
    <property type="match status" value="1"/>
</dbReference>
<keyword evidence="5" id="KW-0597">Phosphoprotein</keyword>
<dbReference type="SUPFAM" id="SSF55874">
    <property type="entry name" value="ATPase domain of HSP90 chaperone/DNA topoisomerase II/histidine kinase"/>
    <property type="match status" value="1"/>
</dbReference>
<evidence type="ECO:0000313" key="19">
    <source>
        <dbReference type="Proteomes" id="UP000249590"/>
    </source>
</evidence>
<dbReference type="Pfam" id="PF21623">
    <property type="entry name" value="HK_sensor_dom_bact"/>
    <property type="match status" value="1"/>
</dbReference>
<dbReference type="InterPro" id="IPR036890">
    <property type="entry name" value="HATPase_C_sf"/>
</dbReference>
<dbReference type="Gene3D" id="6.10.340.10">
    <property type="match status" value="1"/>
</dbReference>
<dbReference type="Pfam" id="PF13426">
    <property type="entry name" value="PAS_9"/>
    <property type="match status" value="1"/>
</dbReference>
<feature type="transmembrane region" description="Helical" evidence="13">
    <location>
        <begin position="14"/>
        <end position="37"/>
    </location>
</feature>
<keyword evidence="11 13" id="KW-1133">Transmembrane helix</keyword>
<evidence type="ECO:0000256" key="11">
    <source>
        <dbReference type="ARBA" id="ARBA00022989"/>
    </source>
</evidence>
<feature type="domain" description="PAC" evidence="16">
    <location>
        <begin position="469"/>
        <end position="521"/>
    </location>
</feature>
<feature type="domain" description="HAMP" evidence="17">
    <location>
        <begin position="351"/>
        <end position="402"/>
    </location>
</feature>
<dbReference type="GO" id="GO:0000155">
    <property type="term" value="F:phosphorelay sensor kinase activity"/>
    <property type="evidence" value="ECO:0007669"/>
    <property type="project" value="InterPro"/>
</dbReference>
<name>A0A8B2NNB5_9HYPH</name>
<dbReference type="SUPFAM" id="SSF103190">
    <property type="entry name" value="Sensory domain-like"/>
    <property type="match status" value="1"/>
</dbReference>
<dbReference type="PROSITE" id="PS50112">
    <property type="entry name" value="PAS"/>
    <property type="match status" value="2"/>
</dbReference>
<feature type="transmembrane region" description="Helical" evidence="13">
    <location>
        <begin position="331"/>
        <end position="350"/>
    </location>
</feature>
<feature type="domain" description="Histidine kinase" evidence="14">
    <location>
        <begin position="660"/>
        <end position="873"/>
    </location>
</feature>
<dbReference type="InterPro" id="IPR013767">
    <property type="entry name" value="PAS_fold"/>
</dbReference>
<dbReference type="GO" id="GO:0006355">
    <property type="term" value="P:regulation of DNA-templated transcription"/>
    <property type="evidence" value="ECO:0007669"/>
    <property type="project" value="InterPro"/>
</dbReference>
<evidence type="ECO:0000256" key="7">
    <source>
        <dbReference type="ARBA" id="ARBA00022692"/>
    </source>
</evidence>
<feature type="domain" description="PAS" evidence="15">
    <location>
        <begin position="396"/>
        <end position="466"/>
    </location>
</feature>
<dbReference type="InterPro" id="IPR048760">
    <property type="entry name" value="VP0354-like_sensor_dom"/>
</dbReference>
<keyword evidence="12" id="KW-0902">Two-component regulatory system</keyword>
<dbReference type="SMART" id="SM00091">
    <property type="entry name" value="PAS"/>
    <property type="match status" value="2"/>
</dbReference>
<dbReference type="GO" id="GO:0005886">
    <property type="term" value="C:plasma membrane"/>
    <property type="evidence" value="ECO:0007669"/>
    <property type="project" value="UniProtKB-SubCell"/>
</dbReference>
<evidence type="ECO:0000259" key="14">
    <source>
        <dbReference type="PROSITE" id="PS50109"/>
    </source>
</evidence>
<sequence length="877" mass="95162">MVTVFRSLSLTRQLLIAMVTLVLLTSASVGVVVYWAVERALIPQGVLRLEGDARQLATQLVSRTTGYRSDLAARTKSGAIAGFIDASTGSGTDARLDLDAATWRRIVENLFFAELAAKSEYLQLRLLDAEGNEVIRVDRQKGDEPPRIVPVAELQAKQSRPYVANTLALDPGEIYISPLDLNREHGEIVMPFTPVLRFAAPMDGPDGQRYGLLVLNVDMRQDFRILRDAVLPGSDLFLVNAEGDYLLHPDPAKEFAFDRGPRVLFPEDRPALSAAVGAVAAGSDLVSADGEATRAVAWAQAPLAQVGPPLTVVLSAPSRIARAAPAIRNSAAGVGAIAALLAAIAVGLAGRAIMRPIVAMTHGLEDASAGRPVALPVTRGGEIGVLARALNDYIERERFDGAIVNGSSDAILTTDHDGLITRWNPAAAHLFECPAESAIGRDVDAVIAPDGAFTVRTWLNDTMGESEGGVADITRLRRDGTTCDIALRASPVHAPDGTIMGMSIIARDMTAERIAQEMFRVSVEYSPAGKVLCGPDGRIKLVNAQTEAAFGYTRDELIDQPVELLVPQDVRGEHASLMRAFLASPERRSMGNDREVFGRRKSGEIFPIEVGLTPVPSRSGTLVLAAIVDVSAQRAAQRDLIARTQELERSNKDLMQFAYVASHDLQEPLRMVASFTQLLADRYKGQLDERADKYIHFAVDGAKRMQALINDLLDYSRVGASTKPLEPVEVATVWQRVQRMLLSTIRETEATVEAGPLPTVMADAEQLTRLLQNLLSNSIKFRSDVPPHITLAAERQGEFWQFTLSDNGIGFESRDAARIFDMFQRLHERGKYEGTGLGLAIAKRIIDQHGGRIWAESAPGEGTRFSFTLRAAEPARS</sequence>
<keyword evidence="10" id="KW-0067">ATP-binding</keyword>
<dbReference type="Gene3D" id="3.30.565.10">
    <property type="entry name" value="Histidine kinase-like ATPase, C-terminal domain"/>
    <property type="match status" value="1"/>
</dbReference>
<dbReference type="Pfam" id="PF00989">
    <property type="entry name" value="PAS"/>
    <property type="match status" value="1"/>
</dbReference>
<keyword evidence="13" id="KW-0472">Membrane</keyword>
<dbReference type="SMART" id="SM00388">
    <property type="entry name" value="HisKA"/>
    <property type="match status" value="1"/>
</dbReference>
<evidence type="ECO:0000256" key="3">
    <source>
        <dbReference type="ARBA" id="ARBA00012438"/>
    </source>
</evidence>
<dbReference type="PROSITE" id="PS50109">
    <property type="entry name" value="HIS_KIN"/>
    <property type="match status" value="1"/>
</dbReference>
<feature type="domain" description="PAS" evidence="15">
    <location>
        <begin position="515"/>
        <end position="584"/>
    </location>
</feature>
<dbReference type="InterPro" id="IPR003660">
    <property type="entry name" value="HAMP_dom"/>
</dbReference>
<keyword evidence="8" id="KW-0547">Nucleotide-binding</keyword>
<evidence type="ECO:0000259" key="15">
    <source>
        <dbReference type="PROSITE" id="PS50112"/>
    </source>
</evidence>
<evidence type="ECO:0000256" key="10">
    <source>
        <dbReference type="ARBA" id="ARBA00022840"/>
    </source>
</evidence>
<evidence type="ECO:0000256" key="5">
    <source>
        <dbReference type="ARBA" id="ARBA00022553"/>
    </source>
</evidence>
<dbReference type="GO" id="GO:0005524">
    <property type="term" value="F:ATP binding"/>
    <property type="evidence" value="ECO:0007669"/>
    <property type="project" value="UniProtKB-KW"/>
</dbReference>
<evidence type="ECO:0000256" key="9">
    <source>
        <dbReference type="ARBA" id="ARBA00022777"/>
    </source>
</evidence>
<dbReference type="CDD" id="cd00082">
    <property type="entry name" value="HisKA"/>
    <property type="match status" value="1"/>
</dbReference>
<organism evidence="18 19">
    <name type="scientific">Acuticoccus sediminis</name>
    <dbReference type="NCBI Taxonomy" id="2184697"/>
    <lineage>
        <taxon>Bacteria</taxon>
        <taxon>Pseudomonadati</taxon>
        <taxon>Pseudomonadota</taxon>
        <taxon>Alphaproteobacteria</taxon>
        <taxon>Hyphomicrobiales</taxon>
        <taxon>Amorphaceae</taxon>
        <taxon>Acuticoccus</taxon>
    </lineage>
</organism>
<dbReference type="SUPFAM" id="SSF55785">
    <property type="entry name" value="PYP-like sensor domain (PAS domain)"/>
    <property type="match status" value="2"/>
</dbReference>
<dbReference type="PANTHER" id="PTHR43304:SF1">
    <property type="entry name" value="PAC DOMAIN-CONTAINING PROTEIN"/>
    <property type="match status" value="1"/>
</dbReference>
<dbReference type="Gene3D" id="3.30.450.20">
    <property type="entry name" value="PAS domain"/>
    <property type="match status" value="3"/>
</dbReference>
<dbReference type="OrthoDB" id="9795133at2"/>
<keyword evidence="19" id="KW-1185">Reference proteome</keyword>
<dbReference type="FunFam" id="3.30.565.10:FF:000006">
    <property type="entry name" value="Sensor histidine kinase WalK"/>
    <property type="match status" value="1"/>
</dbReference>
<keyword evidence="9" id="KW-0418">Kinase</keyword>
<dbReference type="PRINTS" id="PR00344">
    <property type="entry name" value="BCTRLSENSOR"/>
</dbReference>
<evidence type="ECO:0000313" key="18">
    <source>
        <dbReference type="EMBL" id="RAH99758.1"/>
    </source>
</evidence>
<dbReference type="InterPro" id="IPR003661">
    <property type="entry name" value="HisK_dim/P_dom"/>
</dbReference>
<comment type="catalytic activity">
    <reaction evidence="1">
        <text>ATP + protein L-histidine = ADP + protein N-phospho-L-histidine.</text>
        <dbReference type="EC" id="2.7.13.3"/>
    </reaction>
</comment>
<dbReference type="CDD" id="cd06225">
    <property type="entry name" value="HAMP"/>
    <property type="match status" value="1"/>
</dbReference>
<dbReference type="SMART" id="SM00387">
    <property type="entry name" value="HATPase_c"/>
    <property type="match status" value="1"/>
</dbReference>
<dbReference type="PROSITE" id="PS50113">
    <property type="entry name" value="PAC"/>
    <property type="match status" value="1"/>
</dbReference>
<dbReference type="InterPro" id="IPR005467">
    <property type="entry name" value="His_kinase_dom"/>
</dbReference>
<dbReference type="RefSeq" id="WP_111348003.1">
    <property type="nucleotide sequence ID" value="NZ_QHHQ01000004.1"/>
</dbReference>
<keyword evidence="4" id="KW-1003">Cell membrane</keyword>
<dbReference type="NCBIfam" id="TIGR00229">
    <property type="entry name" value="sensory_box"/>
    <property type="match status" value="2"/>
</dbReference>
<keyword evidence="7 13" id="KW-0812">Transmembrane</keyword>
<dbReference type="PANTHER" id="PTHR43304">
    <property type="entry name" value="PHYTOCHROME-LIKE PROTEIN CPH1"/>
    <property type="match status" value="1"/>
</dbReference>
<dbReference type="AlphaFoldDB" id="A0A8B2NNB5"/>
<dbReference type="InterPro" id="IPR035965">
    <property type="entry name" value="PAS-like_dom_sf"/>
</dbReference>
<dbReference type="InterPro" id="IPR000014">
    <property type="entry name" value="PAS"/>
</dbReference>
<gene>
    <name evidence="18" type="ORF">DLJ53_18510</name>
</gene>